<dbReference type="InterPro" id="IPR000421">
    <property type="entry name" value="FA58C"/>
</dbReference>
<sequence length="435" mass="48918">MEPGIISDSQVWTDPSGHVINWFPNGTRLNVQGPARTTHQSDGQQWLEVDLGERKYITGIVTTGSTHPNFPFYLESYKVAFSKDRKKWKTYKESHSGVEKVFDGNTNYRQLTRNNFIPATVGRYMRVIPQRWKRRIAVKMELIGCQQVRSITSYKPRPTPRADILEKYSVNNTDPIVTKDNNLGRKLAATMSPIIIFVILLILGICIFRNLTNKKTEESFGTSSPPKSGCWKQFKSCFVRPQLTEFTVSYSHEKEALQKLDVVRSDLSDYEQHLMVGAGTVARKGSTFKPIDAEGDEGIGQTESMNHYVIPLVPNRHEYAEPLTNQEPEYATPIVETVRHLSHSLSHSLSACTSETPYNVPVTTLTKKSSFSQLTNSTIESNIPNCNGLHPKSVVYQIPQGITDCSKNEKAEYDRPTCNSTFTAGEVVGTTKTQS</sequence>
<feature type="domain" description="F5/8 type C" evidence="3">
    <location>
        <begin position="1"/>
        <end position="145"/>
    </location>
</feature>
<reference evidence="5" key="1">
    <citation type="journal article" date="2006" name="Science">
        <title>Ancient noncoding elements conserved in the human genome.</title>
        <authorList>
            <person name="Venkatesh B."/>
            <person name="Kirkness E.F."/>
            <person name="Loh Y.H."/>
            <person name="Halpern A.L."/>
            <person name="Lee A.P."/>
            <person name="Johnson J."/>
            <person name="Dandona N."/>
            <person name="Viswanathan L.D."/>
            <person name="Tay A."/>
            <person name="Venter J.C."/>
            <person name="Strausberg R.L."/>
            <person name="Brenner S."/>
        </authorList>
    </citation>
    <scope>NUCLEOTIDE SEQUENCE [LARGE SCALE GENOMIC DNA]</scope>
</reference>
<dbReference type="PROSITE" id="PS50022">
    <property type="entry name" value="FA58C_3"/>
    <property type="match status" value="1"/>
</dbReference>
<dbReference type="SUPFAM" id="SSF49785">
    <property type="entry name" value="Galactose-binding domain-like"/>
    <property type="match status" value="1"/>
</dbReference>
<keyword evidence="2" id="KW-1133">Transmembrane helix</keyword>
<dbReference type="GO" id="GO:0005886">
    <property type="term" value="C:plasma membrane"/>
    <property type="evidence" value="ECO:0007669"/>
    <property type="project" value="TreeGrafter"/>
</dbReference>
<reference evidence="5" key="3">
    <citation type="journal article" date="2014" name="Nature">
        <title>Elephant shark genome provides unique insights into gnathostome evolution.</title>
        <authorList>
            <consortium name="International Elephant Shark Genome Sequencing Consortium"/>
            <person name="Venkatesh B."/>
            <person name="Lee A.P."/>
            <person name="Ravi V."/>
            <person name="Maurya A.K."/>
            <person name="Lian M.M."/>
            <person name="Swann J.B."/>
            <person name="Ohta Y."/>
            <person name="Flajnik M.F."/>
            <person name="Sutoh Y."/>
            <person name="Kasahara M."/>
            <person name="Hoon S."/>
            <person name="Gangu V."/>
            <person name="Roy S.W."/>
            <person name="Irimia M."/>
            <person name="Korzh V."/>
            <person name="Kondrychyn I."/>
            <person name="Lim Z.W."/>
            <person name="Tay B.H."/>
            <person name="Tohari S."/>
            <person name="Kong K.W."/>
            <person name="Ho S."/>
            <person name="Lorente-Galdos B."/>
            <person name="Quilez J."/>
            <person name="Marques-Bonet T."/>
            <person name="Raney B.J."/>
            <person name="Ingham P.W."/>
            <person name="Tay A."/>
            <person name="Hillier L.W."/>
            <person name="Minx P."/>
            <person name="Boehm T."/>
            <person name="Wilson R.K."/>
            <person name="Brenner S."/>
            <person name="Warren W.C."/>
        </authorList>
    </citation>
    <scope>NUCLEOTIDE SEQUENCE [LARGE SCALE GENOMIC DNA]</scope>
</reference>
<dbReference type="Ensembl" id="ENSCMIT00000012609.1">
    <property type="protein sequence ID" value="ENSCMIP00000012321.1"/>
    <property type="gene ID" value="ENSCMIG00000006285.1"/>
</dbReference>
<reference evidence="4" key="4">
    <citation type="submission" date="2025-08" db="UniProtKB">
        <authorList>
            <consortium name="Ensembl"/>
        </authorList>
    </citation>
    <scope>IDENTIFICATION</scope>
</reference>
<keyword evidence="2" id="KW-0812">Transmembrane</keyword>
<dbReference type="InterPro" id="IPR008979">
    <property type="entry name" value="Galactose-bd-like_sf"/>
</dbReference>
<evidence type="ECO:0000313" key="5">
    <source>
        <dbReference type="Proteomes" id="UP000314986"/>
    </source>
</evidence>
<dbReference type="Gene3D" id="2.60.120.260">
    <property type="entry name" value="Galactose-binding domain-like"/>
    <property type="match status" value="1"/>
</dbReference>
<accession>A0A4W3H971</accession>
<protein>
    <recommendedName>
        <fullName evidence="3">F5/8 type C domain-containing protein</fullName>
    </recommendedName>
</protein>
<dbReference type="InParanoid" id="A0A4W3H971"/>
<keyword evidence="5" id="KW-1185">Reference proteome</keyword>
<feature type="transmembrane region" description="Helical" evidence="2">
    <location>
        <begin position="187"/>
        <end position="208"/>
    </location>
</feature>
<dbReference type="PANTHER" id="PTHR46806:SF1">
    <property type="entry name" value="DISCOIDIN, CUB AND LCCL DOMAIN-CONTAINING PROTEIN 1"/>
    <property type="match status" value="1"/>
</dbReference>
<evidence type="ECO:0000259" key="3">
    <source>
        <dbReference type="PROSITE" id="PS50022"/>
    </source>
</evidence>
<evidence type="ECO:0000256" key="2">
    <source>
        <dbReference type="SAM" id="Phobius"/>
    </source>
</evidence>
<dbReference type="PANTHER" id="PTHR46806">
    <property type="entry name" value="F5/8 TYPE C DOMAIN-CONTAINING PROTEIN"/>
    <property type="match status" value="1"/>
</dbReference>
<dbReference type="FunFam" id="2.60.120.260:FF:000002">
    <property type="entry name" value="Coagulation factor VIII"/>
    <property type="match status" value="1"/>
</dbReference>
<dbReference type="Proteomes" id="UP000314986">
    <property type="component" value="Unassembled WGS sequence"/>
</dbReference>
<dbReference type="CDD" id="cd00057">
    <property type="entry name" value="FA58C"/>
    <property type="match status" value="1"/>
</dbReference>
<keyword evidence="1" id="KW-1015">Disulfide bond</keyword>
<proteinExistence type="predicted"/>
<evidence type="ECO:0000313" key="4">
    <source>
        <dbReference type="Ensembl" id="ENSCMIP00000012321.1"/>
    </source>
</evidence>
<gene>
    <name evidence="4" type="primary">dcbld1</name>
</gene>
<dbReference type="AlphaFoldDB" id="A0A4W3H971"/>
<reference evidence="5" key="2">
    <citation type="journal article" date="2007" name="PLoS Biol.">
        <title>Survey sequencing and comparative analysis of the elephant shark (Callorhinchus milii) genome.</title>
        <authorList>
            <person name="Venkatesh B."/>
            <person name="Kirkness E.F."/>
            <person name="Loh Y.H."/>
            <person name="Halpern A.L."/>
            <person name="Lee A.P."/>
            <person name="Johnson J."/>
            <person name="Dandona N."/>
            <person name="Viswanathan L.D."/>
            <person name="Tay A."/>
            <person name="Venter J.C."/>
            <person name="Strausberg R.L."/>
            <person name="Brenner S."/>
        </authorList>
    </citation>
    <scope>NUCLEOTIDE SEQUENCE [LARGE SCALE GENOMIC DNA]</scope>
</reference>
<dbReference type="GO" id="GO:0038023">
    <property type="term" value="F:signaling receptor activity"/>
    <property type="evidence" value="ECO:0007669"/>
    <property type="project" value="TreeGrafter"/>
</dbReference>
<dbReference type="SMART" id="SM00231">
    <property type="entry name" value="FA58C"/>
    <property type="match status" value="1"/>
</dbReference>
<dbReference type="GeneTree" id="ENSGT00940000158147"/>
<keyword evidence="2" id="KW-0472">Membrane</keyword>
<dbReference type="InterPro" id="IPR050633">
    <property type="entry name" value="Neuropilin_MCO_CoagFactor"/>
</dbReference>
<organism evidence="4 5">
    <name type="scientific">Callorhinchus milii</name>
    <name type="common">Ghost shark</name>
    <dbReference type="NCBI Taxonomy" id="7868"/>
    <lineage>
        <taxon>Eukaryota</taxon>
        <taxon>Metazoa</taxon>
        <taxon>Chordata</taxon>
        <taxon>Craniata</taxon>
        <taxon>Vertebrata</taxon>
        <taxon>Chondrichthyes</taxon>
        <taxon>Holocephali</taxon>
        <taxon>Chimaeriformes</taxon>
        <taxon>Callorhinchidae</taxon>
        <taxon>Callorhinchus</taxon>
    </lineage>
</organism>
<reference evidence="4" key="5">
    <citation type="submission" date="2025-09" db="UniProtKB">
        <authorList>
            <consortium name="Ensembl"/>
        </authorList>
    </citation>
    <scope>IDENTIFICATION</scope>
</reference>
<dbReference type="Pfam" id="PF00754">
    <property type="entry name" value="F5_F8_type_C"/>
    <property type="match status" value="1"/>
</dbReference>
<evidence type="ECO:0000256" key="1">
    <source>
        <dbReference type="ARBA" id="ARBA00023157"/>
    </source>
</evidence>
<name>A0A4W3H971_CALMI</name>